<dbReference type="InterPro" id="IPR020843">
    <property type="entry name" value="ER"/>
</dbReference>
<dbReference type="PROSITE" id="PS00065">
    <property type="entry name" value="D_2_HYDROXYACID_DH_1"/>
    <property type="match status" value="1"/>
</dbReference>
<name>A0A5Q3DRP8_FUSFU</name>
<dbReference type="InterPro" id="IPR002328">
    <property type="entry name" value="ADH_Zn_CS"/>
</dbReference>
<accession>A0A5Q3DRP8</accession>
<evidence type="ECO:0000256" key="1">
    <source>
        <dbReference type="ARBA" id="ARBA00001947"/>
    </source>
</evidence>
<dbReference type="Gene3D" id="3.90.180.10">
    <property type="entry name" value="Medium-chain alcohol dehydrogenases, catalytic domain"/>
    <property type="match status" value="1"/>
</dbReference>
<reference evidence="7" key="1">
    <citation type="submission" date="2019-05" db="EMBL/GenBank/DDBJ databases">
        <authorList>
            <person name="Piombo E."/>
        </authorList>
    </citation>
    <scope>NUCLEOTIDE SEQUENCE</scope>
    <source>
        <strain evidence="7">C2S</strain>
    </source>
</reference>
<comment type="similarity">
    <text evidence="5">Belongs to the zinc-containing alcohol dehydrogenase family.</text>
</comment>
<dbReference type="InterPro" id="IPR047109">
    <property type="entry name" value="CAD-like"/>
</dbReference>
<evidence type="ECO:0000256" key="6">
    <source>
        <dbReference type="SAM" id="MobiDB-lite"/>
    </source>
</evidence>
<evidence type="ECO:0000313" key="7">
    <source>
        <dbReference type="EMBL" id="VTT69486.1"/>
    </source>
</evidence>
<dbReference type="Gene3D" id="3.40.50.720">
    <property type="entry name" value="NAD(P)-binding Rossmann-like Domain"/>
    <property type="match status" value="1"/>
</dbReference>
<dbReference type="Pfam" id="PF00107">
    <property type="entry name" value="ADH_zinc_N"/>
    <property type="match status" value="1"/>
</dbReference>
<keyword evidence="3 5" id="KW-0862">Zinc</keyword>
<evidence type="ECO:0000256" key="4">
    <source>
        <dbReference type="ARBA" id="ARBA00023002"/>
    </source>
</evidence>
<dbReference type="FunFam" id="3.40.50.720:FF:000022">
    <property type="entry name" value="Cinnamyl alcohol dehydrogenase"/>
    <property type="match status" value="1"/>
</dbReference>
<dbReference type="SMART" id="SM00829">
    <property type="entry name" value="PKS_ER"/>
    <property type="match status" value="1"/>
</dbReference>
<dbReference type="InterPro" id="IPR013154">
    <property type="entry name" value="ADH-like_N"/>
</dbReference>
<evidence type="ECO:0000313" key="8">
    <source>
        <dbReference type="Proteomes" id="UP000760494"/>
    </source>
</evidence>
<dbReference type="EMBL" id="CABFJX010000257">
    <property type="protein sequence ID" value="VTT69486.1"/>
    <property type="molecule type" value="Genomic_DNA"/>
</dbReference>
<dbReference type="Pfam" id="PF08240">
    <property type="entry name" value="ADH_N"/>
    <property type="match status" value="1"/>
</dbReference>
<dbReference type="CDD" id="cd05283">
    <property type="entry name" value="CAD1"/>
    <property type="match status" value="1"/>
</dbReference>
<comment type="cofactor">
    <cofactor evidence="1 5">
        <name>Zn(2+)</name>
        <dbReference type="ChEBI" id="CHEBI:29105"/>
    </cofactor>
</comment>
<organism evidence="7 8">
    <name type="scientific">Fusarium fujikuroi</name>
    <name type="common">Bakanae and foot rot disease fungus</name>
    <name type="synonym">Gibberella fujikuroi</name>
    <dbReference type="NCBI Taxonomy" id="5127"/>
    <lineage>
        <taxon>Eukaryota</taxon>
        <taxon>Fungi</taxon>
        <taxon>Dikarya</taxon>
        <taxon>Ascomycota</taxon>
        <taxon>Pezizomycotina</taxon>
        <taxon>Sordariomycetes</taxon>
        <taxon>Hypocreomycetidae</taxon>
        <taxon>Hypocreales</taxon>
        <taxon>Nectriaceae</taxon>
        <taxon>Fusarium</taxon>
        <taxon>Fusarium fujikuroi species complex</taxon>
    </lineage>
</organism>
<keyword evidence="4" id="KW-0560">Oxidoreductase</keyword>
<dbReference type="Proteomes" id="UP000760494">
    <property type="component" value="Unassembled WGS sequence"/>
</dbReference>
<dbReference type="InterPro" id="IPR011032">
    <property type="entry name" value="GroES-like_sf"/>
</dbReference>
<evidence type="ECO:0000256" key="5">
    <source>
        <dbReference type="RuleBase" id="RU361277"/>
    </source>
</evidence>
<dbReference type="AlphaFoldDB" id="A0A5Q3DRP8"/>
<dbReference type="InterPro" id="IPR036291">
    <property type="entry name" value="NAD(P)-bd_dom_sf"/>
</dbReference>
<evidence type="ECO:0000256" key="2">
    <source>
        <dbReference type="ARBA" id="ARBA00022723"/>
    </source>
</evidence>
<gene>
    <name evidence="7" type="ORF">C2S_7511</name>
</gene>
<dbReference type="PROSITE" id="PS00059">
    <property type="entry name" value="ADH_ZINC"/>
    <property type="match status" value="1"/>
</dbReference>
<keyword evidence="2 5" id="KW-0479">Metal-binding</keyword>
<feature type="region of interest" description="Disordered" evidence="6">
    <location>
        <begin position="1"/>
        <end position="29"/>
    </location>
</feature>
<protein>
    <submittedName>
        <fullName evidence="7">Uncharacterized protein</fullName>
    </submittedName>
</protein>
<dbReference type="InterPro" id="IPR029752">
    <property type="entry name" value="D-isomer_DH_CS1"/>
</dbReference>
<comment type="caution">
    <text evidence="7">The sequence shown here is derived from an EMBL/GenBank/DDBJ whole genome shotgun (WGS) entry which is preliminary data.</text>
</comment>
<dbReference type="InterPro" id="IPR013149">
    <property type="entry name" value="ADH-like_C"/>
</dbReference>
<evidence type="ECO:0000256" key="3">
    <source>
        <dbReference type="ARBA" id="ARBA00022833"/>
    </source>
</evidence>
<dbReference type="SUPFAM" id="SSF50129">
    <property type="entry name" value="GroES-like"/>
    <property type="match status" value="1"/>
</dbReference>
<dbReference type="GO" id="GO:0008270">
    <property type="term" value="F:zinc ion binding"/>
    <property type="evidence" value="ECO:0007669"/>
    <property type="project" value="InterPro"/>
</dbReference>
<dbReference type="SUPFAM" id="SSF51735">
    <property type="entry name" value="NAD(P)-binding Rossmann-fold domains"/>
    <property type="match status" value="1"/>
</dbReference>
<dbReference type="PANTHER" id="PTHR42683">
    <property type="entry name" value="ALDEHYDE REDUCTASE"/>
    <property type="match status" value="1"/>
</dbReference>
<proteinExistence type="inferred from homology"/>
<dbReference type="GO" id="GO:0016616">
    <property type="term" value="F:oxidoreductase activity, acting on the CH-OH group of donors, NAD or NADP as acceptor"/>
    <property type="evidence" value="ECO:0007669"/>
    <property type="project" value="InterPro"/>
</dbReference>
<sequence>MSSITVYRGTPSGRVQQATVPRPGPPKAHQVTVRITHSGLCGTDEHYKCQDMVLGHEGVGIVESIGSSVATLKVPVHSGDRVGWGYCHGSCLNCEYCDQGQELYCEQRQFYSFDEFDQGSFATYATWNEHFVFRIPDSIPSAEAAPLMCAGAAVYSALRSAQVQWYHRVGVLGLGGLGHLAVQYAAKMGCHVTVYSHSSGKEKAARKLGASDFQVMGESSPPSRAVDCLLLTGAQQPDWSQALSLVRRGGVISAVTVDSSELRCPYGEILMNAIRIQGSLPAAPNLQREMLSFSALHGIKPVIETFPFTEKGINEAMEKLRQGKMRYRGVLAMEG</sequence>